<name>A0A8T3DYA6_9TELE</name>
<evidence type="ECO:0000313" key="3">
    <source>
        <dbReference type="Proteomes" id="UP000829720"/>
    </source>
</evidence>
<reference evidence="2" key="1">
    <citation type="submission" date="2021-01" db="EMBL/GenBank/DDBJ databases">
        <authorList>
            <person name="Zahm M."/>
            <person name="Roques C."/>
            <person name="Cabau C."/>
            <person name="Klopp C."/>
            <person name="Donnadieu C."/>
            <person name="Jouanno E."/>
            <person name="Lampietro C."/>
            <person name="Louis A."/>
            <person name="Herpin A."/>
            <person name="Echchiki A."/>
            <person name="Berthelot C."/>
            <person name="Parey E."/>
            <person name="Roest-Crollius H."/>
            <person name="Braasch I."/>
            <person name="Postlethwait J."/>
            <person name="Bobe J."/>
            <person name="Montfort J."/>
            <person name="Bouchez O."/>
            <person name="Begum T."/>
            <person name="Mejri S."/>
            <person name="Adams A."/>
            <person name="Chen W.-J."/>
            <person name="Guiguen Y."/>
        </authorList>
    </citation>
    <scope>NUCLEOTIDE SEQUENCE</scope>
    <source>
        <tissue evidence="2">Blood</tissue>
    </source>
</reference>
<feature type="compositionally biased region" description="Low complexity" evidence="1">
    <location>
        <begin position="155"/>
        <end position="174"/>
    </location>
</feature>
<feature type="region of interest" description="Disordered" evidence="1">
    <location>
        <begin position="138"/>
        <end position="193"/>
    </location>
</feature>
<organism evidence="2 3">
    <name type="scientific">Albula goreensis</name>
    <dbReference type="NCBI Taxonomy" id="1534307"/>
    <lineage>
        <taxon>Eukaryota</taxon>
        <taxon>Metazoa</taxon>
        <taxon>Chordata</taxon>
        <taxon>Craniata</taxon>
        <taxon>Vertebrata</taxon>
        <taxon>Euteleostomi</taxon>
        <taxon>Actinopterygii</taxon>
        <taxon>Neopterygii</taxon>
        <taxon>Teleostei</taxon>
        <taxon>Albuliformes</taxon>
        <taxon>Albulidae</taxon>
        <taxon>Albula</taxon>
    </lineage>
</organism>
<gene>
    <name evidence="2" type="ORF">AGOR_G00040120</name>
</gene>
<keyword evidence="3" id="KW-1185">Reference proteome</keyword>
<protein>
    <submittedName>
        <fullName evidence="2">Uncharacterized protein</fullName>
    </submittedName>
</protein>
<dbReference type="EMBL" id="JAERUA010000003">
    <property type="protein sequence ID" value="KAI1901991.1"/>
    <property type="molecule type" value="Genomic_DNA"/>
</dbReference>
<evidence type="ECO:0000313" key="2">
    <source>
        <dbReference type="EMBL" id="KAI1901991.1"/>
    </source>
</evidence>
<dbReference type="Proteomes" id="UP000829720">
    <property type="component" value="Unassembled WGS sequence"/>
</dbReference>
<feature type="region of interest" description="Disordered" evidence="1">
    <location>
        <begin position="239"/>
        <end position="263"/>
    </location>
</feature>
<feature type="compositionally biased region" description="Low complexity" evidence="1">
    <location>
        <begin position="74"/>
        <end position="86"/>
    </location>
</feature>
<sequence>MLVLSGGPAEASLRGAERLQPSRTVYRVSVVLSGVEQGGTGPGSSPAAQVRTYSLEQQQGVNQGVKGGSLRQGKSSPKLSRRPSLSCRGGVGRDWEKMRTDRFAERRTSSLPSKASQANGEEASTAAVIPALQQQTPKLDELPSNDGLPTESATPQVVLRRPPQGQPPGGRRVVSMYGSPAKPEPASLSAQERLRRPKSVCVLAGLNPPPPVPPAATQRGLLDALQQRRRAELRACDGLKAEGPRPLPQEVHPRTRQKGGKPRPVSMTVLELKKRGSRDNLLCDVVSSPGPGFSRTSSDGSSWRLFGRLFSRPARDAEVASDPTVKPDGPKRTLASLRRSLSFRIRRGRDRGEPEEHTQERIRTKSDGEDRTISARPFSYLTGRVLSPPREQDGDNGVQYIKYQSRGKVKVMEVPNYPAKLSRPSHEEPSVWRLLTSRFKKKDQPSSSKCELHSETSEFGKHPLAEHKNSQPVSIETLTGMKFSKGQGKLFFWVEACF</sequence>
<feature type="region of interest" description="Disordered" evidence="1">
    <location>
        <begin position="60"/>
        <end position="124"/>
    </location>
</feature>
<dbReference type="OrthoDB" id="8930239at2759"/>
<feature type="compositionally biased region" description="Basic and acidic residues" evidence="1">
    <location>
        <begin position="91"/>
        <end position="108"/>
    </location>
</feature>
<comment type="caution">
    <text evidence="2">The sequence shown here is derived from an EMBL/GenBank/DDBJ whole genome shotgun (WGS) entry which is preliminary data.</text>
</comment>
<accession>A0A8T3DYA6</accession>
<feature type="region of interest" description="Disordered" evidence="1">
    <location>
        <begin position="345"/>
        <end position="369"/>
    </location>
</feature>
<feature type="compositionally biased region" description="Polar residues" evidence="1">
    <location>
        <begin position="109"/>
        <end position="119"/>
    </location>
</feature>
<dbReference type="AlphaFoldDB" id="A0A8T3DYA6"/>
<feature type="compositionally biased region" description="Basic and acidic residues" evidence="1">
    <location>
        <begin position="350"/>
        <end position="369"/>
    </location>
</feature>
<evidence type="ECO:0000256" key="1">
    <source>
        <dbReference type="SAM" id="MobiDB-lite"/>
    </source>
</evidence>
<proteinExistence type="predicted"/>